<dbReference type="InParanoid" id="A0A2J7PSA2"/>
<name>A0A2J7PSA2_9NEOP</name>
<proteinExistence type="predicted"/>
<accession>A0A2J7PSA2</accession>
<sequence length="109" mass="12776">GSTDATDTAFWKDFDNVELARRSTRPAWHQIRTLYGDNHKRYLPYHPVVRFRTPRPEHEFPVLNYARRFEDRFKKGLSAGEILALLSTVMIDRASQGRLKGLRFGISKR</sequence>
<dbReference type="AlphaFoldDB" id="A0A2J7PSA2"/>
<reference evidence="1 2" key="1">
    <citation type="submission" date="2017-12" db="EMBL/GenBank/DDBJ databases">
        <title>Hemimetabolous genomes reveal molecular basis of termite eusociality.</title>
        <authorList>
            <person name="Harrison M.C."/>
            <person name="Jongepier E."/>
            <person name="Robertson H.M."/>
            <person name="Arning N."/>
            <person name="Bitard-Feildel T."/>
            <person name="Chao H."/>
            <person name="Childers C.P."/>
            <person name="Dinh H."/>
            <person name="Doddapaneni H."/>
            <person name="Dugan S."/>
            <person name="Gowin J."/>
            <person name="Greiner C."/>
            <person name="Han Y."/>
            <person name="Hu H."/>
            <person name="Hughes D.S.T."/>
            <person name="Huylmans A.-K."/>
            <person name="Kemena C."/>
            <person name="Kremer L.P.M."/>
            <person name="Lee S.L."/>
            <person name="Lopez-Ezquerra A."/>
            <person name="Mallet L."/>
            <person name="Monroy-Kuhn J.M."/>
            <person name="Moser A."/>
            <person name="Murali S.C."/>
            <person name="Muzny D.M."/>
            <person name="Otani S."/>
            <person name="Piulachs M.-D."/>
            <person name="Poelchau M."/>
            <person name="Qu J."/>
            <person name="Schaub F."/>
            <person name="Wada-Katsumata A."/>
            <person name="Worley K.C."/>
            <person name="Xie Q."/>
            <person name="Ylla G."/>
            <person name="Poulsen M."/>
            <person name="Gibbs R.A."/>
            <person name="Schal C."/>
            <person name="Richards S."/>
            <person name="Belles X."/>
            <person name="Korb J."/>
            <person name="Bornberg-Bauer E."/>
        </authorList>
    </citation>
    <scope>NUCLEOTIDE SEQUENCE [LARGE SCALE GENOMIC DNA]</scope>
    <source>
        <tissue evidence="1">Whole body</tissue>
    </source>
</reference>
<dbReference type="Proteomes" id="UP000235965">
    <property type="component" value="Unassembled WGS sequence"/>
</dbReference>
<feature type="non-terminal residue" evidence="1">
    <location>
        <position position="1"/>
    </location>
</feature>
<comment type="caution">
    <text evidence="1">The sequence shown here is derived from an EMBL/GenBank/DDBJ whole genome shotgun (WGS) entry which is preliminary data.</text>
</comment>
<keyword evidence="2" id="KW-1185">Reference proteome</keyword>
<evidence type="ECO:0000313" key="2">
    <source>
        <dbReference type="Proteomes" id="UP000235965"/>
    </source>
</evidence>
<gene>
    <name evidence="1" type="ORF">B7P43_G08958</name>
</gene>
<evidence type="ECO:0000313" key="1">
    <source>
        <dbReference type="EMBL" id="PNF19217.1"/>
    </source>
</evidence>
<dbReference type="EMBL" id="NEVH01021935">
    <property type="protein sequence ID" value="PNF19217.1"/>
    <property type="molecule type" value="Genomic_DNA"/>
</dbReference>
<organism evidence="1 2">
    <name type="scientific">Cryptotermes secundus</name>
    <dbReference type="NCBI Taxonomy" id="105785"/>
    <lineage>
        <taxon>Eukaryota</taxon>
        <taxon>Metazoa</taxon>
        <taxon>Ecdysozoa</taxon>
        <taxon>Arthropoda</taxon>
        <taxon>Hexapoda</taxon>
        <taxon>Insecta</taxon>
        <taxon>Pterygota</taxon>
        <taxon>Neoptera</taxon>
        <taxon>Polyneoptera</taxon>
        <taxon>Dictyoptera</taxon>
        <taxon>Blattodea</taxon>
        <taxon>Blattoidea</taxon>
        <taxon>Termitoidae</taxon>
        <taxon>Kalotermitidae</taxon>
        <taxon>Cryptotermitinae</taxon>
        <taxon>Cryptotermes</taxon>
    </lineage>
</organism>
<protein>
    <submittedName>
        <fullName evidence="1">Uncharacterized protein</fullName>
    </submittedName>
</protein>